<organism evidence="4 5">
    <name type="scientific">Selenihalanaerobacter shriftii</name>
    <dbReference type="NCBI Taxonomy" id="142842"/>
    <lineage>
        <taxon>Bacteria</taxon>
        <taxon>Bacillati</taxon>
        <taxon>Bacillota</taxon>
        <taxon>Clostridia</taxon>
        <taxon>Halanaerobiales</taxon>
        <taxon>Halobacteroidaceae</taxon>
        <taxon>Selenihalanaerobacter</taxon>
    </lineage>
</organism>
<dbReference type="GO" id="GO:0051536">
    <property type="term" value="F:iron-sulfur cluster binding"/>
    <property type="evidence" value="ECO:0007669"/>
    <property type="project" value="UniProtKB-KW"/>
</dbReference>
<dbReference type="PANTHER" id="PTHR43578">
    <property type="entry name" value="NADH-QUINONE OXIDOREDUCTASE SUBUNIT F"/>
    <property type="match status" value="1"/>
</dbReference>
<dbReference type="STRING" id="142842.SAMN02745118_01899"/>
<sequence length="119" mass="13128">MKSLKELNKIKEEVKEKQEKIKENDIKITIAMGTCGIAAGAREVSEAILDELETRDLDNVTVAYTGCIGLCHHEPLVKVAAPDQPVVLYGNLNPEAGRKIIAQHIVNNRIVDKLAINKE</sequence>
<dbReference type="RefSeq" id="WP_078810341.1">
    <property type="nucleotide sequence ID" value="NZ_FUWM01000015.1"/>
</dbReference>
<dbReference type="GO" id="GO:0046872">
    <property type="term" value="F:metal ion binding"/>
    <property type="evidence" value="ECO:0007669"/>
    <property type="project" value="UniProtKB-KW"/>
</dbReference>
<evidence type="ECO:0000313" key="5">
    <source>
        <dbReference type="Proteomes" id="UP000190625"/>
    </source>
</evidence>
<evidence type="ECO:0000256" key="1">
    <source>
        <dbReference type="ARBA" id="ARBA00022723"/>
    </source>
</evidence>
<dbReference type="SUPFAM" id="SSF52833">
    <property type="entry name" value="Thioredoxin-like"/>
    <property type="match status" value="1"/>
</dbReference>
<keyword evidence="3" id="KW-0411">Iron-sulfur</keyword>
<protein>
    <submittedName>
        <fullName evidence="4">NAD(P)-dependent iron-only hydrogenase iron-sulfur protein</fullName>
    </submittedName>
</protein>
<proteinExistence type="predicted"/>
<dbReference type="CDD" id="cd02980">
    <property type="entry name" value="TRX_Fd_family"/>
    <property type="match status" value="1"/>
</dbReference>
<dbReference type="PANTHER" id="PTHR43578:SF3">
    <property type="entry name" value="NADH-QUINONE OXIDOREDUCTASE SUBUNIT F"/>
    <property type="match status" value="1"/>
</dbReference>
<keyword evidence="2" id="KW-0408">Iron</keyword>
<dbReference type="Proteomes" id="UP000190625">
    <property type="component" value="Unassembled WGS sequence"/>
</dbReference>
<dbReference type="AlphaFoldDB" id="A0A1T4NQX8"/>
<dbReference type="InterPro" id="IPR036249">
    <property type="entry name" value="Thioredoxin-like_sf"/>
</dbReference>
<reference evidence="5" key="1">
    <citation type="submission" date="2017-02" db="EMBL/GenBank/DDBJ databases">
        <authorList>
            <person name="Varghese N."/>
            <person name="Submissions S."/>
        </authorList>
    </citation>
    <scope>NUCLEOTIDE SEQUENCE [LARGE SCALE GENOMIC DNA]</scope>
    <source>
        <strain evidence="5">ATCC BAA-73</strain>
    </source>
</reference>
<evidence type="ECO:0000256" key="3">
    <source>
        <dbReference type="ARBA" id="ARBA00023014"/>
    </source>
</evidence>
<dbReference type="Gene3D" id="3.40.30.10">
    <property type="entry name" value="Glutaredoxin"/>
    <property type="match status" value="1"/>
</dbReference>
<gene>
    <name evidence="4" type="ORF">SAMN02745118_01899</name>
</gene>
<dbReference type="OrthoDB" id="9800692at2"/>
<evidence type="ECO:0000256" key="2">
    <source>
        <dbReference type="ARBA" id="ARBA00023004"/>
    </source>
</evidence>
<evidence type="ECO:0000313" key="4">
    <source>
        <dbReference type="EMBL" id="SJZ81604.1"/>
    </source>
</evidence>
<name>A0A1T4NQX8_9FIRM</name>
<keyword evidence="1" id="KW-0479">Metal-binding</keyword>
<keyword evidence="5" id="KW-1185">Reference proteome</keyword>
<accession>A0A1T4NQX8</accession>
<dbReference type="EMBL" id="FUWM01000015">
    <property type="protein sequence ID" value="SJZ81604.1"/>
    <property type="molecule type" value="Genomic_DNA"/>
</dbReference>